<dbReference type="SUPFAM" id="SSF57440">
    <property type="entry name" value="Kringle-like"/>
    <property type="match status" value="4"/>
</dbReference>
<organism evidence="5">
    <name type="scientific">Darwinula stevensoni</name>
    <dbReference type="NCBI Taxonomy" id="69355"/>
    <lineage>
        <taxon>Eukaryota</taxon>
        <taxon>Metazoa</taxon>
        <taxon>Ecdysozoa</taxon>
        <taxon>Arthropoda</taxon>
        <taxon>Crustacea</taxon>
        <taxon>Oligostraca</taxon>
        <taxon>Ostracoda</taxon>
        <taxon>Podocopa</taxon>
        <taxon>Podocopida</taxon>
        <taxon>Darwinulocopina</taxon>
        <taxon>Darwinuloidea</taxon>
        <taxon>Darwinulidae</taxon>
        <taxon>Darwinula</taxon>
    </lineage>
</organism>
<dbReference type="InterPro" id="IPR000001">
    <property type="entry name" value="Kringle"/>
</dbReference>
<feature type="domain" description="Kringle" evidence="4">
    <location>
        <begin position="142"/>
        <end position="219"/>
    </location>
</feature>
<keyword evidence="2 3" id="KW-1015">Disulfide bond</keyword>
<evidence type="ECO:0000256" key="2">
    <source>
        <dbReference type="ARBA" id="ARBA00023157"/>
    </source>
</evidence>
<keyword evidence="1 3" id="KW-0420">Kringle</keyword>
<dbReference type="Pfam" id="PF00051">
    <property type="entry name" value="Kringle"/>
    <property type="match status" value="4"/>
</dbReference>
<evidence type="ECO:0000256" key="3">
    <source>
        <dbReference type="PROSITE-ProRule" id="PRU00121"/>
    </source>
</evidence>
<protein>
    <recommendedName>
        <fullName evidence="4">Kringle domain-containing protein</fullName>
    </recommendedName>
</protein>
<gene>
    <name evidence="5" type="ORF">DSTB1V02_LOCUS9991</name>
</gene>
<dbReference type="PRINTS" id="PR00018">
    <property type="entry name" value="KRINGLE"/>
</dbReference>
<keyword evidence="6" id="KW-1185">Reference proteome</keyword>
<evidence type="ECO:0000313" key="5">
    <source>
        <dbReference type="EMBL" id="CAD7250209.1"/>
    </source>
</evidence>
<dbReference type="PROSITE" id="PS00021">
    <property type="entry name" value="KRINGLE_1"/>
    <property type="match status" value="3"/>
</dbReference>
<dbReference type="EMBL" id="CAJPEV010002723">
    <property type="protein sequence ID" value="CAG0897841.1"/>
    <property type="molecule type" value="Genomic_DNA"/>
</dbReference>
<dbReference type="OrthoDB" id="2431000at2759"/>
<dbReference type="InterPro" id="IPR038178">
    <property type="entry name" value="Kringle_sf"/>
</dbReference>
<reference evidence="5" key="1">
    <citation type="submission" date="2020-11" db="EMBL/GenBank/DDBJ databases">
        <authorList>
            <person name="Tran Van P."/>
        </authorList>
    </citation>
    <scope>NUCLEOTIDE SEQUENCE</scope>
</reference>
<dbReference type="Gene3D" id="2.40.20.10">
    <property type="entry name" value="Plasminogen Kringle 4"/>
    <property type="match status" value="4"/>
</dbReference>
<dbReference type="PANTHER" id="PTHR24261">
    <property type="entry name" value="PLASMINOGEN-RELATED"/>
    <property type="match status" value="1"/>
</dbReference>
<sequence>MDKLFPHSSPRSLNTLTADGVEAFHVYPECRMTATGKEYRGTQSRTETGKLCKAWNEISGWKPTLSFLHQLPYVERLNVPKEIAEAATSWIAAQERNYCRNILFAERPWCFVSTVDFRWEYCDVPMCHLPQEPVECKLTKGGQEYAGLKNEDANGFKCQPWLSKASNTKSSLPEWMTYPDETIDSSHNFCRNPTGELGGPWCYNDEGSDRRGLCEVPFCFEVYLRSAIDGKVAEGYPECLLTLMGREYAGTERKTETGKTCLQWDKQPHGKTKDFKIAMSYEDHFRFGNPSLHENFCRNPTLKERPWCFVEPPDFWEFCDIPLCPNFTNRTECKWTKEGEEYAGSRNVTATGRPCLHWEESAKMHWMSFPKGMRRENHNFCRNMEGDSGGPHCIVETVDDPFLDIEYCDVPFCPFHYLQ</sequence>
<feature type="disulfide bond" evidence="3">
    <location>
        <begin position="99"/>
        <end position="122"/>
    </location>
</feature>
<dbReference type="EMBL" id="LR902240">
    <property type="protein sequence ID" value="CAD7250209.1"/>
    <property type="molecule type" value="Genomic_DNA"/>
</dbReference>
<proteinExistence type="predicted"/>
<dbReference type="PANTHER" id="PTHR24261:SF7">
    <property type="entry name" value="KRINGLE DOMAIN-CONTAINING PROTEIN"/>
    <property type="match status" value="1"/>
</dbReference>
<evidence type="ECO:0000256" key="1">
    <source>
        <dbReference type="ARBA" id="ARBA00022572"/>
    </source>
</evidence>
<evidence type="ECO:0000259" key="4">
    <source>
        <dbReference type="PROSITE" id="PS50070"/>
    </source>
</evidence>
<dbReference type="Proteomes" id="UP000677054">
    <property type="component" value="Unassembled WGS sequence"/>
</dbReference>
<dbReference type="InterPro" id="IPR018056">
    <property type="entry name" value="Kringle_CS"/>
</dbReference>
<evidence type="ECO:0000313" key="6">
    <source>
        <dbReference type="Proteomes" id="UP000677054"/>
    </source>
</evidence>
<dbReference type="AlphaFoldDB" id="A0A7R9FPD9"/>
<dbReference type="GO" id="GO:0004175">
    <property type="term" value="F:endopeptidase activity"/>
    <property type="evidence" value="ECO:0007669"/>
    <property type="project" value="TreeGrafter"/>
</dbReference>
<dbReference type="SMART" id="SM00130">
    <property type="entry name" value="KR"/>
    <property type="match status" value="4"/>
</dbReference>
<dbReference type="InterPro" id="IPR013806">
    <property type="entry name" value="Kringle-like"/>
</dbReference>
<feature type="domain" description="Kringle" evidence="4">
    <location>
        <begin position="338"/>
        <end position="413"/>
    </location>
</feature>
<dbReference type="InterPro" id="IPR050759">
    <property type="entry name" value="Serine_protease_kringle"/>
</dbReference>
<dbReference type="GO" id="GO:0005615">
    <property type="term" value="C:extracellular space"/>
    <property type="evidence" value="ECO:0007669"/>
    <property type="project" value="TreeGrafter"/>
</dbReference>
<comment type="caution">
    <text evidence="3">Lacks conserved residue(s) required for the propagation of feature annotation.</text>
</comment>
<feature type="domain" description="Kringle" evidence="4">
    <location>
        <begin position="32"/>
        <end position="127"/>
    </location>
</feature>
<dbReference type="PROSITE" id="PS50070">
    <property type="entry name" value="KRINGLE_2"/>
    <property type="match status" value="4"/>
</dbReference>
<dbReference type="GO" id="GO:0005102">
    <property type="term" value="F:signaling receptor binding"/>
    <property type="evidence" value="ECO:0007669"/>
    <property type="project" value="TreeGrafter"/>
</dbReference>
<feature type="domain" description="Kringle" evidence="4">
    <location>
        <begin position="245"/>
        <end position="324"/>
    </location>
</feature>
<accession>A0A7R9FPD9</accession>
<name>A0A7R9FPD9_9CRUS</name>